<dbReference type="PANTHER" id="PTHR21666:SF270">
    <property type="entry name" value="MUREIN HYDROLASE ACTIVATOR ENVC"/>
    <property type="match status" value="1"/>
</dbReference>
<dbReference type="NCBIfam" id="NF008644">
    <property type="entry name" value="PRK11637.1"/>
    <property type="match status" value="1"/>
</dbReference>
<evidence type="ECO:0000256" key="2">
    <source>
        <dbReference type="SAM" id="MobiDB-lite"/>
    </source>
</evidence>
<dbReference type="PANTHER" id="PTHR21666">
    <property type="entry name" value="PEPTIDASE-RELATED"/>
    <property type="match status" value="1"/>
</dbReference>
<name>A0A4R2N9C2_9PAST</name>
<dbReference type="CDD" id="cd12797">
    <property type="entry name" value="M23_peptidase"/>
    <property type="match status" value="1"/>
</dbReference>
<dbReference type="Pfam" id="PF01551">
    <property type="entry name" value="Peptidase_M23"/>
    <property type="match status" value="1"/>
</dbReference>
<keyword evidence="6" id="KW-1185">Reference proteome</keyword>
<dbReference type="InterPro" id="IPR016047">
    <property type="entry name" value="M23ase_b-sheet_dom"/>
</dbReference>
<dbReference type="InterPro" id="IPR011055">
    <property type="entry name" value="Dup_hybrid_motif"/>
</dbReference>
<dbReference type="EMBL" id="SLXJ01000005">
    <property type="protein sequence ID" value="TCP17590.1"/>
    <property type="molecule type" value="Genomic_DNA"/>
</dbReference>
<sequence length="423" mass="48069">MKGEDEIKSRNGVAGLRRNKDKKHINTYILQFFGFILPLIIVFNWILPATANDLSQIQQKIKQQQSKIAEQKRKRDGLQSTLKNQEIEMGKVLDDLKKTELSLNEIQQSIKLTEQEIVRLEKQEKAQKEKLKAQLDSAYRSGIQPSIIERLLSDSAKNADRMSVYYAHINEIRITAIQELRQTQIELKKRRDELKKQQQGQQKELQERKEQEKTLKKVKSERENTIRSIDKTLQQAESRLSELRNNELALRNQIAQATNEAERQEKQALVDLEAKTKKQAQRQATEQEKQQIKAGNGLGRGKYAMPVSGQIVNRFGTTQMGEIKWNGIVIGASNGDTVRAIAAGRVLLADWLQGYGQVVVIDHGNGDMSLYGYNQSLSVKKGQRIEAGQAIASVGNSGGQDRSALYFEIRRKGVAVNPLRWVK</sequence>
<keyword evidence="3" id="KW-0812">Transmembrane</keyword>
<evidence type="ECO:0000313" key="5">
    <source>
        <dbReference type="EMBL" id="TCP17590.1"/>
    </source>
</evidence>
<evidence type="ECO:0000256" key="1">
    <source>
        <dbReference type="SAM" id="Coils"/>
    </source>
</evidence>
<feature type="domain" description="M23ase beta-sheet core" evidence="4">
    <location>
        <begin position="325"/>
        <end position="418"/>
    </location>
</feature>
<organism evidence="5 6">
    <name type="scientific">Nicoletella semolina</name>
    <dbReference type="NCBI Taxonomy" id="271160"/>
    <lineage>
        <taxon>Bacteria</taxon>
        <taxon>Pseudomonadati</taxon>
        <taxon>Pseudomonadota</taxon>
        <taxon>Gammaproteobacteria</taxon>
        <taxon>Pasteurellales</taxon>
        <taxon>Pasteurellaceae</taxon>
        <taxon>Nicoletella</taxon>
    </lineage>
</organism>
<evidence type="ECO:0000256" key="3">
    <source>
        <dbReference type="SAM" id="Phobius"/>
    </source>
</evidence>
<keyword evidence="3" id="KW-1133">Transmembrane helix</keyword>
<proteinExistence type="predicted"/>
<keyword evidence="3" id="KW-0472">Membrane</keyword>
<evidence type="ECO:0000259" key="4">
    <source>
        <dbReference type="Pfam" id="PF01551"/>
    </source>
</evidence>
<feature type="region of interest" description="Disordered" evidence="2">
    <location>
        <begin position="279"/>
        <end position="299"/>
    </location>
</feature>
<dbReference type="FunFam" id="2.70.70.10:FF:000003">
    <property type="entry name" value="Murein hydrolase activator EnvC"/>
    <property type="match status" value="1"/>
</dbReference>
<dbReference type="Proteomes" id="UP000295537">
    <property type="component" value="Unassembled WGS sequence"/>
</dbReference>
<accession>A0A4R2N9C2</accession>
<feature type="compositionally biased region" description="Basic and acidic residues" evidence="2">
    <location>
        <begin position="204"/>
        <end position="224"/>
    </location>
</feature>
<gene>
    <name evidence="5" type="ORF">EV693_10554</name>
</gene>
<comment type="caution">
    <text evidence="5">The sequence shown here is derived from an EMBL/GenBank/DDBJ whole genome shotgun (WGS) entry which is preliminary data.</text>
</comment>
<feature type="transmembrane region" description="Helical" evidence="3">
    <location>
        <begin position="27"/>
        <end position="47"/>
    </location>
</feature>
<dbReference type="SUPFAM" id="SSF51261">
    <property type="entry name" value="Duplicated hybrid motif"/>
    <property type="match status" value="1"/>
</dbReference>
<dbReference type="AlphaFoldDB" id="A0A4R2N9C2"/>
<feature type="region of interest" description="Disordered" evidence="2">
    <location>
        <begin position="197"/>
        <end position="224"/>
    </location>
</feature>
<keyword evidence="1" id="KW-0175">Coiled coil</keyword>
<dbReference type="GO" id="GO:0004222">
    <property type="term" value="F:metalloendopeptidase activity"/>
    <property type="evidence" value="ECO:0007669"/>
    <property type="project" value="TreeGrafter"/>
</dbReference>
<dbReference type="Gene3D" id="2.70.70.10">
    <property type="entry name" value="Glucose Permease (Domain IIA)"/>
    <property type="match status" value="1"/>
</dbReference>
<protein>
    <submittedName>
        <fullName evidence="5">Septal ring factor EnvC (AmiA/AmiB activator)</fullName>
    </submittedName>
</protein>
<feature type="coiled-coil region" evidence="1">
    <location>
        <begin position="54"/>
        <end position="141"/>
    </location>
</feature>
<dbReference type="InterPro" id="IPR050570">
    <property type="entry name" value="Cell_wall_metabolism_enzyme"/>
</dbReference>
<evidence type="ECO:0000313" key="6">
    <source>
        <dbReference type="Proteomes" id="UP000295537"/>
    </source>
</evidence>
<reference evidence="5 6" key="1">
    <citation type="submission" date="2019-03" db="EMBL/GenBank/DDBJ databases">
        <title>Genomic Encyclopedia of Type Strains, Phase IV (KMG-IV): sequencing the most valuable type-strain genomes for metagenomic binning, comparative biology and taxonomic classification.</title>
        <authorList>
            <person name="Goeker M."/>
        </authorList>
    </citation>
    <scope>NUCLEOTIDE SEQUENCE [LARGE SCALE GENOMIC DNA]</scope>
    <source>
        <strain evidence="5 6">DSM 16380</strain>
    </source>
</reference>